<accession>A0A1G4R3N0</accession>
<feature type="domain" description="Solute-binding protein family 5" evidence="4">
    <location>
        <begin position="79"/>
        <end position="433"/>
    </location>
</feature>
<dbReference type="PANTHER" id="PTHR30290:SF9">
    <property type="entry name" value="OLIGOPEPTIDE-BINDING PROTEIN APPA"/>
    <property type="match status" value="1"/>
</dbReference>
<name>A0A1G4R3N0_9BACL</name>
<reference evidence="6" key="1">
    <citation type="submission" date="2016-10" db="EMBL/GenBank/DDBJ databases">
        <authorList>
            <person name="Varghese N."/>
            <person name="Submissions S."/>
        </authorList>
    </citation>
    <scope>NUCLEOTIDE SEQUENCE [LARGE SCALE GENOMIC DNA]</scope>
    <source>
        <strain evidence="6">CGMCC 1.8946</strain>
    </source>
</reference>
<dbReference type="GO" id="GO:0015833">
    <property type="term" value="P:peptide transport"/>
    <property type="evidence" value="ECO:0007669"/>
    <property type="project" value="TreeGrafter"/>
</dbReference>
<dbReference type="Gene3D" id="3.10.105.10">
    <property type="entry name" value="Dipeptide-binding Protein, Domain 3"/>
    <property type="match status" value="1"/>
</dbReference>
<dbReference type="EMBL" id="FMTT01000011">
    <property type="protein sequence ID" value="SCW51490.1"/>
    <property type="molecule type" value="Genomic_DNA"/>
</dbReference>
<evidence type="ECO:0000256" key="2">
    <source>
        <dbReference type="ARBA" id="ARBA00022448"/>
    </source>
</evidence>
<sequence length="535" mass="58737">MNKPAMFRVILWGIIFGLILTGCTPAAKKEEPSVAAAKDELILAVGSEPEAGFDPTTGWGRYGSPLFQSTLLKRNAEMKIVNDLATGYEVSGDGTVWTVKLRSDAKFSDGKPVTAADVQYTFEAASKNGSIIDLTNMKSVEAADTATVKFTLKEPQSTFLTLLVQTGIVPKHVHGKDYAQKPVGSGPYKLVQWDRGQQVIVEANPDYYGPKPFFKKLTFLFLNEDAAYAAAKAGKVDAAYIPAAFSKQPVAGMRVEAVHTVDNRGIVFPYILSGLTTKDGNPIGNDVTADIAIRKAVNTAIDRKALVQGVLEGHGTPAYTINDRLPWWNPQTVTPDADVEGAKKLLADAGWKDADGDGIVEKGALKAQFPLIYPSGDVTRQSLALAVADMLKPVGIQVSVEGKSWDDIKKLMHSSTLMMGWGSNDPLEMYNVYSSKYRGIEYYNNGYYSNPSVDAWMDKALRATKEEDAWEFWKKAQWDGTTGVSAQGDAPWAWLVNIDHLYLVKDKLDIGKQRIHPHGHGWPVTDNIEEWNWKN</sequence>
<protein>
    <submittedName>
        <fullName evidence="5">Peptide/nickel transport system substrate-binding protein</fullName>
    </submittedName>
</protein>
<proteinExistence type="inferred from homology"/>
<keyword evidence="3" id="KW-0732">Signal</keyword>
<keyword evidence="2" id="KW-0813">Transport</keyword>
<dbReference type="Pfam" id="PF00496">
    <property type="entry name" value="SBP_bac_5"/>
    <property type="match status" value="1"/>
</dbReference>
<organism evidence="5 6">
    <name type="scientific">Paenibacillus tianmuensis</name>
    <dbReference type="NCBI Taxonomy" id="624147"/>
    <lineage>
        <taxon>Bacteria</taxon>
        <taxon>Bacillati</taxon>
        <taxon>Bacillota</taxon>
        <taxon>Bacilli</taxon>
        <taxon>Bacillales</taxon>
        <taxon>Paenibacillaceae</taxon>
        <taxon>Paenibacillus</taxon>
    </lineage>
</organism>
<dbReference type="InterPro" id="IPR000914">
    <property type="entry name" value="SBP_5_dom"/>
</dbReference>
<dbReference type="InterPro" id="IPR030678">
    <property type="entry name" value="Peptide/Ni-bd"/>
</dbReference>
<dbReference type="SUPFAM" id="SSF53850">
    <property type="entry name" value="Periplasmic binding protein-like II"/>
    <property type="match status" value="1"/>
</dbReference>
<evidence type="ECO:0000256" key="3">
    <source>
        <dbReference type="ARBA" id="ARBA00022729"/>
    </source>
</evidence>
<dbReference type="PROSITE" id="PS51257">
    <property type="entry name" value="PROKAR_LIPOPROTEIN"/>
    <property type="match status" value="1"/>
</dbReference>
<dbReference type="GO" id="GO:0042597">
    <property type="term" value="C:periplasmic space"/>
    <property type="evidence" value="ECO:0007669"/>
    <property type="project" value="UniProtKB-ARBA"/>
</dbReference>
<evidence type="ECO:0000313" key="5">
    <source>
        <dbReference type="EMBL" id="SCW51490.1"/>
    </source>
</evidence>
<dbReference type="PANTHER" id="PTHR30290">
    <property type="entry name" value="PERIPLASMIC BINDING COMPONENT OF ABC TRANSPORTER"/>
    <property type="match status" value="1"/>
</dbReference>
<dbReference type="GO" id="GO:0043190">
    <property type="term" value="C:ATP-binding cassette (ABC) transporter complex"/>
    <property type="evidence" value="ECO:0007669"/>
    <property type="project" value="InterPro"/>
</dbReference>
<keyword evidence="6" id="KW-1185">Reference proteome</keyword>
<dbReference type="GO" id="GO:1904680">
    <property type="term" value="F:peptide transmembrane transporter activity"/>
    <property type="evidence" value="ECO:0007669"/>
    <property type="project" value="TreeGrafter"/>
</dbReference>
<dbReference type="STRING" id="624147.SAMN04487970_1011135"/>
<gene>
    <name evidence="5" type="ORF">SAMN04487970_1011135</name>
</gene>
<evidence type="ECO:0000313" key="6">
    <source>
        <dbReference type="Proteomes" id="UP000198601"/>
    </source>
</evidence>
<dbReference type="InterPro" id="IPR039424">
    <property type="entry name" value="SBP_5"/>
</dbReference>
<comment type="similarity">
    <text evidence="1">Belongs to the bacterial solute-binding protein 5 family.</text>
</comment>
<dbReference type="AlphaFoldDB" id="A0A1G4R3N0"/>
<evidence type="ECO:0000256" key="1">
    <source>
        <dbReference type="ARBA" id="ARBA00005695"/>
    </source>
</evidence>
<dbReference type="Proteomes" id="UP000198601">
    <property type="component" value="Unassembled WGS sequence"/>
</dbReference>
<dbReference type="PIRSF" id="PIRSF002741">
    <property type="entry name" value="MppA"/>
    <property type="match status" value="1"/>
</dbReference>
<dbReference type="CDD" id="cd08518">
    <property type="entry name" value="PBP2_NikA_DppA_OppA_like_19"/>
    <property type="match status" value="1"/>
</dbReference>
<dbReference type="Gene3D" id="3.40.190.10">
    <property type="entry name" value="Periplasmic binding protein-like II"/>
    <property type="match status" value="1"/>
</dbReference>
<evidence type="ECO:0000259" key="4">
    <source>
        <dbReference type="Pfam" id="PF00496"/>
    </source>
</evidence>